<evidence type="ECO:0000313" key="2">
    <source>
        <dbReference type="EMBL" id="RCI07820.1"/>
    </source>
</evidence>
<gene>
    <name evidence="2" type="ORF">L249_5836</name>
</gene>
<dbReference type="EMBL" id="LKCN02000023">
    <property type="protein sequence ID" value="RCI07820.1"/>
    <property type="molecule type" value="Genomic_DNA"/>
</dbReference>
<name>A0A367L065_9HYPO</name>
<keyword evidence="3" id="KW-1185">Reference proteome</keyword>
<proteinExistence type="predicted"/>
<comment type="caution">
    <text evidence="2">The sequence shown here is derived from an EMBL/GenBank/DDBJ whole genome shotgun (WGS) entry which is preliminary data.</text>
</comment>
<dbReference type="Proteomes" id="UP000253664">
    <property type="component" value="Unassembled WGS sequence"/>
</dbReference>
<evidence type="ECO:0000313" key="3">
    <source>
        <dbReference type="Proteomes" id="UP000253664"/>
    </source>
</evidence>
<protein>
    <submittedName>
        <fullName evidence="2">Uncharacterized protein</fullName>
    </submittedName>
</protein>
<accession>A0A367L065</accession>
<organism evidence="2 3">
    <name type="scientific">Ophiocordyceps polyrhachis-furcata BCC 54312</name>
    <dbReference type="NCBI Taxonomy" id="1330021"/>
    <lineage>
        <taxon>Eukaryota</taxon>
        <taxon>Fungi</taxon>
        <taxon>Dikarya</taxon>
        <taxon>Ascomycota</taxon>
        <taxon>Pezizomycotina</taxon>
        <taxon>Sordariomycetes</taxon>
        <taxon>Hypocreomycetidae</taxon>
        <taxon>Hypocreales</taxon>
        <taxon>Ophiocordycipitaceae</taxon>
        <taxon>Ophiocordyceps</taxon>
    </lineage>
</organism>
<reference evidence="2 3" key="1">
    <citation type="journal article" date="2015" name="BMC Genomics">
        <title>Insights from the genome of Ophiocordyceps polyrhachis-furcata to pathogenicity and host specificity in insect fungi.</title>
        <authorList>
            <person name="Wichadakul D."/>
            <person name="Kobmoo N."/>
            <person name="Ingsriswang S."/>
            <person name="Tangphatsornruang S."/>
            <person name="Chantasingh D."/>
            <person name="Luangsa-ard J.J."/>
            <person name="Eurwilaichitr L."/>
        </authorList>
    </citation>
    <scope>NUCLEOTIDE SEQUENCE [LARGE SCALE GENOMIC DNA]</scope>
    <source>
        <strain evidence="2 3">BCC 54312</strain>
    </source>
</reference>
<feature type="region of interest" description="Disordered" evidence="1">
    <location>
        <begin position="67"/>
        <end position="90"/>
    </location>
</feature>
<sequence>MRCRDGKNRLVAGCCCGASFTHCLFSQITSTIRRRRTFLIRTLGCWLVPTIPATAVHGAAATCLAGLSAPADPPSTLRKRPTQAPTPATS</sequence>
<evidence type="ECO:0000256" key="1">
    <source>
        <dbReference type="SAM" id="MobiDB-lite"/>
    </source>
</evidence>
<dbReference type="AlphaFoldDB" id="A0A367L065"/>